<dbReference type="EMBL" id="JANFNH010000002">
    <property type="protein sequence ID" value="MCQ4041237.1"/>
    <property type="molecule type" value="Genomic_DNA"/>
</dbReference>
<keyword evidence="3" id="KW-1185">Reference proteome</keyword>
<dbReference type="Proteomes" id="UP001206206">
    <property type="component" value="Unassembled WGS sequence"/>
</dbReference>
<feature type="region of interest" description="Disordered" evidence="1">
    <location>
        <begin position="37"/>
        <end position="59"/>
    </location>
</feature>
<comment type="caution">
    <text evidence="2">The sequence shown here is derived from an EMBL/GenBank/DDBJ whole genome shotgun (WGS) entry which is preliminary data.</text>
</comment>
<gene>
    <name evidence="2" type="ORF">NON19_04140</name>
</gene>
<proteinExistence type="predicted"/>
<evidence type="ECO:0000313" key="2">
    <source>
        <dbReference type="EMBL" id="MCQ4041237.1"/>
    </source>
</evidence>
<sequence length="59" mass="7049">MSDVDLARFLDLLTQENRRWLESQSREVQLKLNEQFATTRRAEDPQEANAIVERHRAEH</sequence>
<accession>A0ABT1P7A6</accession>
<protein>
    <submittedName>
        <fullName evidence="2">Uncharacterized protein</fullName>
    </submittedName>
</protein>
<organism evidence="2 3">
    <name type="scientific">Streptantibioticus rubrisoli</name>
    <dbReference type="NCBI Taxonomy" id="1387313"/>
    <lineage>
        <taxon>Bacteria</taxon>
        <taxon>Bacillati</taxon>
        <taxon>Actinomycetota</taxon>
        <taxon>Actinomycetes</taxon>
        <taxon>Kitasatosporales</taxon>
        <taxon>Streptomycetaceae</taxon>
        <taxon>Streptantibioticus</taxon>
    </lineage>
</organism>
<reference evidence="2 3" key="1">
    <citation type="submission" date="2022-06" db="EMBL/GenBank/DDBJ databases">
        <title>Draft genome sequence of type strain Streptomyces rubrisoli DSM 42083.</title>
        <authorList>
            <person name="Duangmal K."/>
            <person name="Klaysubun C."/>
        </authorList>
    </citation>
    <scope>NUCLEOTIDE SEQUENCE [LARGE SCALE GENOMIC DNA]</scope>
    <source>
        <strain evidence="2 3">DSM 42083</strain>
    </source>
</reference>
<evidence type="ECO:0000313" key="3">
    <source>
        <dbReference type="Proteomes" id="UP001206206"/>
    </source>
</evidence>
<evidence type="ECO:0000256" key="1">
    <source>
        <dbReference type="SAM" id="MobiDB-lite"/>
    </source>
</evidence>
<dbReference type="RefSeq" id="WP_255925198.1">
    <property type="nucleotide sequence ID" value="NZ_JANFNH010000002.1"/>
</dbReference>
<name>A0ABT1P7A6_9ACTN</name>